<dbReference type="InterPro" id="IPR022257">
    <property type="entry name" value="PHM7_ext"/>
</dbReference>
<dbReference type="Proteomes" id="UP000629468">
    <property type="component" value="Unassembled WGS sequence"/>
</dbReference>
<organism evidence="13 14">
    <name type="scientific">Agaricus bisporus var. burnettii</name>
    <dbReference type="NCBI Taxonomy" id="192524"/>
    <lineage>
        <taxon>Eukaryota</taxon>
        <taxon>Fungi</taxon>
        <taxon>Dikarya</taxon>
        <taxon>Basidiomycota</taxon>
        <taxon>Agaricomycotina</taxon>
        <taxon>Agaricomycetes</taxon>
        <taxon>Agaricomycetidae</taxon>
        <taxon>Agaricales</taxon>
        <taxon>Agaricineae</taxon>
        <taxon>Agaricaceae</taxon>
        <taxon>Agaricus</taxon>
    </lineage>
</organism>
<dbReference type="InterPro" id="IPR027815">
    <property type="entry name" value="CSC1/OSCA1-like_cyt"/>
</dbReference>
<feature type="transmembrane region" description="Helical" evidence="8">
    <location>
        <begin position="484"/>
        <end position="505"/>
    </location>
</feature>
<evidence type="ECO:0000256" key="3">
    <source>
        <dbReference type="ARBA" id="ARBA00022448"/>
    </source>
</evidence>
<feature type="transmembrane region" description="Helical" evidence="8">
    <location>
        <begin position="134"/>
        <end position="158"/>
    </location>
</feature>
<comment type="similarity">
    <text evidence="2">Belongs to the CSC1 (TC 1.A.17) family.</text>
</comment>
<dbReference type="PANTHER" id="PTHR13018">
    <property type="entry name" value="PROBABLE MEMBRANE PROTEIN DUF221-RELATED"/>
    <property type="match status" value="1"/>
</dbReference>
<feature type="domain" description="CSC1/OSCA1-like N-terminal transmembrane" evidence="11">
    <location>
        <begin position="76"/>
        <end position="199"/>
    </location>
</feature>
<dbReference type="Pfam" id="PF12621">
    <property type="entry name" value="PHM7_ext"/>
    <property type="match status" value="1"/>
</dbReference>
<feature type="domain" description="CSC1/OSCA1-like cytosolic" evidence="12">
    <location>
        <begin position="223"/>
        <end position="371"/>
    </location>
</feature>
<comment type="caution">
    <text evidence="13">The sequence shown here is derived from an EMBL/GenBank/DDBJ whole genome shotgun (WGS) entry which is preliminary data.</text>
</comment>
<evidence type="ECO:0000256" key="8">
    <source>
        <dbReference type="SAM" id="Phobius"/>
    </source>
</evidence>
<feature type="transmembrane region" description="Helical" evidence="8">
    <location>
        <begin position="624"/>
        <end position="648"/>
    </location>
</feature>
<evidence type="ECO:0000259" key="10">
    <source>
        <dbReference type="Pfam" id="PF12621"/>
    </source>
</evidence>
<feature type="transmembrane region" description="Helical" evidence="8">
    <location>
        <begin position="541"/>
        <end position="558"/>
    </location>
</feature>
<sequence>MSHELGKMNEWINEVDRSKAPFQKGISSTSDVNVFSIKTPSPGIVISPLPSPPRIRHGRNKRGEISLDRVVRDGSAIYEPRTYAPAPSERSEPLSRNIFLWPVALWRADFRSIKHANGMDAYCFVRFLRMMVKVFLPIWIISWIVLLPTTAVGTSNPGKDNLDKLTFGNVSPDQYKRYAAHLILAWFFTFWVLYNIVHEMRHFITARQQHIIEPNHAKSLQANTILVTGIPDRYLNRRSLLDLFDELPGGVKKIWINRNLKELPEIYSRRLSACNKLESAETALLRTAAKIRQREEKKKSKASKKTVPVSKEHTHSHSEDLEIAAIVVPHGQRPTHRLGFLPFTGKKVDTIDWAREEIVTCNRLLEEGCAAIRADDEASNEVQNPGEFSSDASSAKLSLKPVAAIKNTTTAIKARFAGYGDSKYPPFNSAFVTFHKQIAAHLAVRVLTHHEPYSMTNKYNEVSPQDVIWANLNMNPYEQKIRMAISYAITAALIIFWVIPVGFVGALSNVPSLCNQFSWLAWICGLPPVIVGIISGVLPPVLLAILMALLPIVLRLLARFEGIPKYTGLELSLMTRFFIFQVVHSFLIVTVTSGIVAALEGLVESPTSTPNILANELPKASTFFLTYIILQGLAGSGSGFLQIVRLVIYYVKLIVLGSTPRSVYNIKYVLGNVAWGTLFPTITLLTVISLAYSIISPVINGLACATFFAFYQLYKYLFLWVYEQNPSGDTGGLFFPKAIQHVFVGLYIEEICLCALFFLARDPNDNASAVIEGALMIVLIVLTAGFHAIFNNSYDPLLQALPLSLKDKTYSPATGMTEGRGPRKSEAGNSNHEIVEEMRGIEGDDEDDVSSKHKGKRPENENVGQVGEGTAARHTREDAEFGFAHPAISRPQRTLWIPRDTLGLGEEEVAACEDMGLNASMSGAVMNEKGKVDVPSADDVPGEIVVRL</sequence>
<name>A0A8H7C6M2_AGABI</name>
<dbReference type="Pfam" id="PF13967">
    <property type="entry name" value="RSN1_TM"/>
    <property type="match status" value="1"/>
</dbReference>
<dbReference type="AlphaFoldDB" id="A0A8H7C6M2"/>
<evidence type="ECO:0000313" key="14">
    <source>
        <dbReference type="Proteomes" id="UP000629468"/>
    </source>
</evidence>
<feature type="domain" description="CSC1/OSCA1-like 7TM region" evidence="9">
    <location>
        <begin position="484"/>
        <end position="757"/>
    </location>
</feature>
<proteinExistence type="inferred from homology"/>
<dbReference type="GO" id="GO:0005886">
    <property type="term" value="C:plasma membrane"/>
    <property type="evidence" value="ECO:0007669"/>
    <property type="project" value="TreeGrafter"/>
</dbReference>
<reference evidence="13 14" key="1">
    <citation type="journal article" name="Sci. Rep.">
        <title>Telomere-to-telomere assembled and centromere annotated genomes of the two main subspecies of the button mushroom Agaricus bisporus reveal especially polymorphic chromosome ends.</title>
        <authorList>
            <person name="Sonnenberg A.S.M."/>
            <person name="Sedaghat-Telgerd N."/>
            <person name="Lavrijssen B."/>
            <person name="Ohm R.A."/>
            <person name="Hendrickx P.M."/>
            <person name="Scholtmeijer K."/>
            <person name="Baars J.J.P."/>
            <person name="van Peer A."/>
        </authorList>
    </citation>
    <scope>NUCLEOTIDE SEQUENCE [LARGE SCALE GENOMIC DNA]</scope>
    <source>
        <strain evidence="13 14">H119_p4</strain>
    </source>
</reference>
<dbReference type="PANTHER" id="PTHR13018:SF143">
    <property type="entry name" value="CSC1_OSCA1-LIKE 7TM REGION DOMAIN-CONTAINING PROTEIN"/>
    <property type="match status" value="1"/>
</dbReference>
<evidence type="ECO:0000256" key="2">
    <source>
        <dbReference type="ARBA" id="ARBA00007779"/>
    </source>
</evidence>
<dbReference type="Pfam" id="PF14703">
    <property type="entry name" value="PHM7_cyt"/>
    <property type="match status" value="1"/>
</dbReference>
<accession>A0A8H7C6M2</accession>
<dbReference type="Pfam" id="PF02714">
    <property type="entry name" value="RSN1_7TM"/>
    <property type="match status" value="1"/>
</dbReference>
<evidence type="ECO:0000313" key="13">
    <source>
        <dbReference type="EMBL" id="KAF7763615.1"/>
    </source>
</evidence>
<feature type="transmembrane region" description="Helical" evidence="8">
    <location>
        <begin position="178"/>
        <end position="197"/>
    </location>
</feature>
<keyword evidence="4 8" id="KW-0812">Transmembrane</keyword>
<feature type="domain" description="10TM putative phosphate transporter extracellular tail" evidence="10">
    <location>
        <begin position="872"/>
        <end position="934"/>
    </location>
</feature>
<dbReference type="InterPro" id="IPR003864">
    <property type="entry name" value="CSC1/OSCA1-like_7TM"/>
</dbReference>
<feature type="transmembrane region" description="Helical" evidence="8">
    <location>
        <begin position="578"/>
        <end position="603"/>
    </location>
</feature>
<dbReference type="GO" id="GO:0005227">
    <property type="term" value="F:calcium-activated cation channel activity"/>
    <property type="evidence" value="ECO:0007669"/>
    <property type="project" value="InterPro"/>
</dbReference>
<evidence type="ECO:0000259" key="11">
    <source>
        <dbReference type="Pfam" id="PF13967"/>
    </source>
</evidence>
<feature type="region of interest" description="Disordered" evidence="7">
    <location>
        <begin position="292"/>
        <end position="315"/>
    </location>
</feature>
<feature type="region of interest" description="Disordered" evidence="7">
    <location>
        <begin position="837"/>
        <end position="873"/>
    </location>
</feature>
<keyword evidence="6 8" id="KW-0472">Membrane</keyword>
<dbReference type="InterPro" id="IPR045122">
    <property type="entry name" value="Csc1-like"/>
</dbReference>
<evidence type="ECO:0000259" key="9">
    <source>
        <dbReference type="Pfam" id="PF02714"/>
    </source>
</evidence>
<evidence type="ECO:0008006" key="15">
    <source>
        <dbReference type="Google" id="ProtNLM"/>
    </source>
</evidence>
<evidence type="ECO:0000256" key="7">
    <source>
        <dbReference type="SAM" id="MobiDB-lite"/>
    </source>
</evidence>
<comment type="subcellular location">
    <subcellularLocation>
        <location evidence="1">Membrane</location>
        <topology evidence="1">Multi-pass membrane protein</topology>
    </subcellularLocation>
</comment>
<keyword evidence="3" id="KW-0813">Transport</keyword>
<feature type="region of interest" description="Disordered" evidence="7">
    <location>
        <begin position="812"/>
        <end position="831"/>
    </location>
</feature>
<keyword evidence="5 8" id="KW-1133">Transmembrane helix</keyword>
<feature type="transmembrane region" description="Helical" evidence="8">
    <location>
        <begin position="738"/>
        <end position="760"/>
    </location>
</feature>
<gene>
    <name evidence="13" type="ORF">Agabi119p4_8152</name>
</gene>
<protein>
    <recommendedName>
        <fullName evidence="15">DUF221-domain-containing protein</fullName>
    </recommendedName>
</protein>
<dbReference type="InterPro" id="IPR032880">
    <property type="entry name" value="CSC1/OSCA1-like_N"/>
</dbReference>
<evidence type="ECO:0000256" key="4">
    <source>
        <dbReference type="ARBA" id="ARBA00022692"/>
    </source>
</evidence>
<evidence type="ECO:0000256" key="5">
    <source>
        <dbReference type="ARBA" id="ARBA00022989"/>
    </source>
</evidence>
<evidence type="ECO:0000256" key="6">
    <source>
        <dbReference type="ARBA" id="ARBA00023136"/>
    </source>
</evidence>
<evidence type="ECO:0000256" key="1">
    <source>
        <dbReference type="ARBA" id="ARBA00004141"/>
    </source>
</evidence>
<evidence type="ECO:0000259" key="12">
    <source>
        <dbReference type="Pfam" id="PF14703"/>
    </source>
</evidence>
<feature type="transmembrane region" description="Helical" evidence="8">
    <location>
        <begin position="668"/>
        <end position="691"/>
    </location>
</feature>
<feature type="transmembrane region" description="Helical" evidence="8">
    <location>
        <begin position="767"/>
        <end position="790"/>
    </location>
</feature>
<dbReference type="EMBL" id="JABXXO010000011">
    <property type="protein sequence ID" value="KAF7763615.1"/>
    <property type="molecule type" value="Genomic_DNA"/>
</dbReference>